<keyword evidence="1 4" id="KW-0560">Oxidoreductase</keyword>
<evidence type="ECO:0000313" key="4">
    <source>
        <dbReference type="EMBL" id="GAC27484.1"/>
    </source>
</evidence>
<dbReference type="InterPro" id="IPR041694">
    <property type="entry name" value="ADH_N_2"/>
</dbReference>
<organism evidence="4 5">
    <name type="scientific">Brumicola pallidula DSM 14239 = ACAM 615</name>
    <dbReference type="NCBI Taxonomy" id="1121922"/>
    <lineage>
        <taxon>Bacteria</taxon>
        <taxon>Pseudomonadati</taxon>
        <taxon>Pseudomonadota</taxon>
        <taxon>Gammaproteobacteria</taxon>
        <taxon>Alteromonadales</taxon>
        <taxon>Alteromonadaceae</taxon>
        <taxon>Brumicola</taxon>
    </lineage>
</organism>
<dbReference type="InterPro" id="IPR036291">
    <property type="entry name" value="NAD(P)-bd_dom_sf"/>
</dbReference>
<evidence type="ECO:0000313" key="5">
    <source>
        <dbReference type="Proteomes" id="UP000006251"/>
    </source>
</evidence>
<reference evidence="5" key="1">
    <citation type="journal article" date="2014" name="Environ. Microbiol.">
        <title>Comparative genomics of the marine bacterial genus Glaciecola reveals the high degree of genomic diversity and genomic characteristic for cold adaptation.</title>
        <authorList>
            <person name="Qin Q.L."/>
            <person name="Xie B.B."/>
            <person name="Yu Y."/>
            <person name="Shu Y.L."/>
            <person name="Rong J.C."/>
            <person name="Zhang Y.J."/>
            <person name="Zhao D.L."/>
            <person name="Chen X.L."/>
            <person name="Zhang X.Y."/>
            <person name="Chen B."/>
            <person name="Zhou B.C."/>
            <person name="Zhang Y.Z."/>
        </authorList>
    </citation>
    <scope>NUCLEOTIDE SEQUENCE [LARGE SCALE GENOMIC DNA]</scope>
    <source>
        <strain evidence="5">ACAM 615</strain>
    </source>
</reference>
<dbReference type="Pfam" id="PF16884">
    <property type="entry name" value="ADH_N_2"/>
    <property type="match status" value="1"/>
</dbReference>
<protein>
    <submittedName>
        <fullName evidence="4">2-alkenal reductase</fullName>
        <ecNumber evidence="4">1.3.1.74</ecNumber>
    </submittedName>
</protein>
<dbReference type="STRING" id="1121922.GCA_000428905_02381"/>
<comment type="caution">
    <text evidence="4">The sequence shown here is derived from an EMBL/GenBank/DDBJ whole genome shotgun (WGS) entry which is preliminary data.</text>
</comment>
<dbReference type="Proteomes" id="UP000006251">
    <property type="component" value="Unassembled WGS sequence"/>
</dbReference>
<dbReference type="FunFam" id="3.40.50.720:FF:000121">
    <property type="entry name" value="Prostaglandin reductase 2"/>
    <property type="match status" value="1"/>
</dbReference>
<evidence type="ECO:0000259" key="3">
    <source>
        <dbReference type="Pfam" id="PF16884"/>
    </source>
</evidence>
<dbReference type="Pfam" id="PF00107">
    <property type="entry name" value="ADH_zinc_N"/>
    <property type="match status" value="1"/>
</dbReference>
<dbReference type="Gene3D" id="3.90.180.10">
    <property type="entry name" value="Medium-chain alcohol dehydrogenases, catalytic domain"/>
    <property type="match status" value="1"/>
</dbReference>
<proteinExistence type="predicted"/>
<dbReference type="InterPro" id="IPR045010">
    <property type="entry name" value="MDR_fam"/>
</dbReference>
<dbReference type="InterPro" id="IPR011032">
    <property type="entry name" value="GroES-like_sf"/>
</dbReference>
<dbReference type="EMBL" id="BAEQ01000013">
    <property type="protein sequence ID" value="GAC27484.1"/>
    <property type="molecule type" value="Genomic_DNA"/>
</dbReference>
<dbReference type="SUPFAM" id="SSF50129">
    <property type="entry name" value="GroES-like"/>
    <property type="match status" value="1"/>
</dbReference>
<name>K6Y3V4_9ALTE</name>
<evidence type="ECO:0000256" key="1">
    <source>
        <dbReference type="ARBA" id="ARBA00023002"/>
    </source>
</evidence>
<feature type="domain" description="Oxidoreductase N-terminal" evidence="3">
    <location>
        <begin position="42"/>
        <end position="150"/>
    </location>
</feature>
<dbReference type="PANTHER" id="PTHR43205:SF7">
    <property type="entry name" value="PROSTAGLANDIN REDUCTASE 1"/>
    <property type="match status" value="1"/>
</dbReference>
<dbReference type="AlphaFoldDB" id="K6Y3V4"/>
<dbReference type="InterPro" id="IPR013149">
    <property type="entry name" value="ADH-like_C"/>
</dbReference>
<dbReference type="GO" id="GO:0032440">
    <property type="term" value="F:2-alkenal reductase [NAD(P)H] activity"/>
    <property type="evidence" value="ECO:0007669"/>
    <property type="project" value="UniProtKB-EC"/>
</dbReference>
<dbReference type="CDD" id="cd05288">
    <property type="entry name" value="PGDH"/>
    <property type="match status" value="1"/>
</dbReference>
<sequence>MHVFYLPELFAEVISGFKIDGCWATRVNNRNGYKRMTQMNTRVLLARRPAEHLVAADFSIDPQPLRALKDGEFMLKNLYLSLDVGFRQWMNEGSGDNYLEPMPLGEPVQSIIMGKVVESLNESFPVGSLVMGRTAWEQYSIADGSDLMRIIEPDSEVELHEYLCSLGPSGMTAYFGIMDIGQPKKGELFVVNAAAGGIGCIAGQIAKAEGCSTVGIAGGAAKCSWLKDTLGYDQVIDYKSAEPLELQLKKVAPAGMDIVYDNVGGPMLGTMLGQLAENARVILCGAVSQYEREGGHEPVANMWELITKRARAEGFMFSDYEDRYPEAIGYITGLLKSGSLVSPVNWSEGIESSGQAFIDMLAGHNLGKCLIKL</sequence>
<feature type="domain" description="Alcohol dehydrogenase-like C-terminal" evidence="2">
    <location>
        <begin position="197"/>
        <end position="328"/>
    </location>
</feature>
<dbReference type="Gene3D" id="3.40.50.720">
    <property type="entry name" value="NAD(P)-binding Rossmann-like Domain"/>
    <property type="match status" value="1"/>
</dbReference>
<dbReference type="PANTHER" id="PTHR43205">
    <property type="entry name" value="PROSTAGLANDIN REDUCTASE"/>
    <property type="match status" value="1"/>
</dbReference>
<keyword evidence="5" id="KW-1185">Reference proteome</keyword>
<accession>K6Y3V4</accession>
<evidence type="ECO:0000259" key="2">
    <source>
        <dbReference type="Pfam" id="PF00107"/>
    </source>
</evidence>
<gene>
    <name evidence="4" type="ORF">GPAL_0604</name>
</gene>
<dbReference type="EC" id="1.3.1.74" evidence="4"/>
<dbReference type="SUPFAM" id="SSF51735">
    <property type="entry name" value="NAD(P)-binding Rossmann-fold domains"/>
    <property type="match status" value="1"/>
</dbReference>